<protein>
    <recommendedName>
        <fullName evidence="2">PID domain-containing protein</fullName>
    </recommendedName>
</protein>
<evidence type="ECO:0000313" key="3">
    <source>
        <dbReference type="EMBL" id="KAL0849693.1"/>
    </source>
</evidence>
<dbReference type="InterPro" id="IPR011993">
    <property type="entry name" value="PH-like_dom_sf"/>
</dbReference>
<dbReference type="Proteomes" id="UP001549921">
    <property type="component" value="Unassembled WGS sequence"/>
</dbReference>
<feature type="compositionally biased region" description="Basic and acidic residues" evidence="1">
    <location>
        <begin position="21"/>
        <end position="33"/>
    </location>
</feature>
<feature type="region of interest" description="Disordered" evidence="1">
    <location>
        <begin position="556"/>
        <end position="604"/>
    </location>
</feature>
<dbReference type="SUPFAM" id="SSF50729">
    <property type="entry name" value="PH domain-like"/>
    <property type="match status" value="1"/>
</dbReference>
<feature type="region of interest" description="Disordered" evidence="1">
    <location>
        <begin position="459"/>
        <end position="486"/>
    </location>
</feature>
<dbReference type="EMBL" id="JBEDNZ010000003">
    <property type="protein sequence ID" value="KAL0849692.1"/>
    <property type="molecule type" value="Genomic_DNA"/>
</dbReference>
<dbReference type="PANTHER" id="PTHR11232">
    <property type="entry name" value="PHOSPHOTYROSINE INTERACTION DOMAIN-CONTAINING FAMILY MEMBER"/>
    <property type="match status" value="1"/>
</dbReference>
<sequence length="731" mass="81964">MARGTLSENERQCLDAGAKSQSERLQEAEKTNGDSKPNGLRVRFLDEEGKTERTVSADEVDYAVSRVKKIHILKNRSSSETSILLRNASLMKRHHYSTERRFSDGQGDNINNNSMSENLNGRLSILKEDRGDKTESETETKDANNQSFKKNCNVYSVNQAKTLTPERKKSIPITMPRLISHKIQENGQSKSILPGEVSLADGIIGKDFTARAIGRLSRGLGKLLRRTNSVRISEPDPVYKVAYLGNVLTGWARGESCIEKPLATLWRNYQQSTKPDVVMKLSVTNSGLKGFTKEHGLTEYWSHRVTYCASPPHYPKLFCWVYRHEGKKLKHELRCHAVLCTKESISKKITEELQIKLKQALVEFKKDRISKQNARLSLANSIYDNPSMPRRKILLSVGAMNYRPPLERSKSAPKLGAIEEMCSEEDEEEAEMNAKQTVCNNWTSNENIDNFFGSQTLDRRRPEMKSPRKLSCPEGVMSRTRTCSEGHQPVSDELIDLLVQESENCTENETSHIESEIVDSRLQTLEAISESNETKIDSDGESKSLQLLPQSNFLVTDSDDGSVSSGCETASTVTSSDTEPSSLPSNFPPEEIQKEHSESEEECAPVFRQNFDRSSRRSVRSYTSSIHAMSNESDCPSLTASEEVNHVPIGEKNFRRRSTYPPLRVESILNGFDSKFEPLIDNLTDVDSLHSSTETEVFKNAGDNDSACSDESGYSELLDGKDSVIGNTIMV</sequence>
<reference evidence="3 4" key="1">
    <citation type="submission" date="2024-06" db="EMBL/GenBank/DDBJ databases">
        <title>A chromosome-level genome assembly of beet webworm, Loxostege sticticalis.</title>
        <authorList>
            <person name="Zhang Y."/>
        </authorList>
    </citation>
    <scope>NUCLEOTIDE SEQUENCE [LARGE SCALE GENOMIC DNA]</scope>
    <source>
        <strain evidence="3">AQ028</strain>
        <tissue evidence="3">Male pupae</tissue>
    </source>
</reference>
<dbReference type="Pfam" id="PF14719">
    <property type="entry name" value="PID_2"/>
    <property type="match status" value="1"/>
</dbReference>
<dbReference type="InterPro" id="IPR051133">
    <property type="entry name" value="Adapter_Engulfment-Domain"/>
</dbReference>
<feature type="domain" description="PID" evidence="2">
    <location>
        <begin position="234"/>
        <end position="366"/>
    </location>
</feature>
<gene>
    <name evidence="3" type="ORF">ABMA28_011657</name>
</gene>
<evidence type="ECO:0000256" key="1">
    <source>
        <dbReference type="SAM" id="MobiDB-lite"/>
    </source>
</evidence>
<accession>A0ABD0TK20</accession>
<name>A0ABD0TK20_LOXSC</name>
<dbReference type="InterPro" id="IPR006020">
    <property type="entry name" value="PTB/PI_dom"/>
</dbReference>
<dbReference type="SMART" id="SM00462">
    <property type="entry name" value="PTB"/>
    <property type="match status" value="1"/>
</dbReference>
<organism evidence="3 4">
    <name type="scientific">Loxostege sticticalis</name>
    <name type="common">Beet webworm moth</name>
    <dbReference type="NCBI Taxonomy" id="481309"/>
    <lineage>
        <taxon>Eukaryota</taxon>
        <taxon>Metazoa</taxon>
        <taxon>Ecdysozoa</taxon>
        <taxon>Arthropoda</taxon>
        <taxon>Hexapoda</taxon>
        <taxon>Insecta</taxon>
        <taxon>Pterygota</taxon>
        <taxon>Neoptera</taxon>
        <taxon>Endopterygota</taxon>
        <taxon>Lepidoptera</taxon>
        <taxon>Glossata</taxon>
        <taxon>Ditrysia</taxon>
        <taxon>Pyraloidea</taxon>
        <taxon>Crambidae</taxon>
        <taxon>Pyraustinae</taxon>
        <taxon>Loxostege</taxon>
    </lineage>
</organism>
<evidence type="ECO:0000313" key="4">
    <source>
        <dbReference type="Proteomes" id="UP001549921"/>
    </source>
</evidence>
<comment type="caution">
    <text evidence="3">The sequence shown here is derived from an EMBL/GenBank/DDBJ whole genome shotgun (WGS) entry which is preliminary data.</text>
</comment>
<proteinExistence type="predicted"/>
<dbReference type="AlphaFoldDB" id="A0ABD0TK20"/>
<dbReference type="PANTHER" id="PTHR11232:SF2">
    <property type="entry name" value="FI05246P"/>
    <property type="match status" value="1"/>
</dbReference>
<dbReference type="EMBL" id="JBEDNZ010000003">
    <property type="protein sequence ID" value="KAL0849693.1"/>
    <property type="molecule type" value="Genomic_DNA"/>
</dbReference>
<evidence type="ECO:0000259" key="2">
    <source>
        <dbReference type="SMART" id="SM00462"/>
    </source>
</evidence>
<dbReference type="CDD" id="cd01214">
    <property type="entry name" value="PTB_FAM43A"/>
    <property type="match status" value="1"/>
</dbReference>
<feature type="region of interest" description="Disordered" evidence="1">
    <location>
        <begin position="1"/>
        <end position="40"/>
    </location>
</feature>
<feature type="compositionally biased region" description="Polar residues" evidence="1">
    <location>
        <begin position="567"/>
        <end position="585"/>
    </location>
</feature>
<dbReference type="InterPro" id="IPR033930">
    <property type="entry name" value="FAM43A/B_PTB"/>
</dbReference>
<dbReference type="Gene3D" id="2.30.29.30">
    <property type="entry name" value="Pleckstrin-homology domain (PH domain)/Phosphotyrosine-binding domain (PTB)"/>
    <property type="match status" value="1"/>
</dbReference>